<organism evidence="10 11">
    <name type="scientific">Idiomarina tyrosinivorans</name>
    <dbReference type="NCBI Taxonomy" id="1445662"/>
    <lineage>
        <taxon>Bacteria</taxon>
        <taxon>Pseudomonadati</taxon>
        <taxon>Pseudomonadota</taxon>
        <taxon>Gammaproteobacteria</taxon>
        <taxon>Alteromonadales</taxon>
        <taxon>Idiomarinaceae</taxon>
        <taxon>Idiomarina</taxon>
    </lineage>
</organism>
<dbReference type="Proteomes" id="UP000287996">
    <property type="component" value="Unassembled WGS sequence"/>
</dbReference>
<evidence type="ECO:0000313" key="10">
    <source>
        <dbReference type="EMBL" id="RUO76910.1"/>
    </source>
</evidence>
<comment type="caution">
    <text evidence="10">The sequence shown here is derived from an EMBL/GenBank/DDBJ whole genome shotgun (WGS) entry which is preliminary data.</text>
</comment>
<dbReference type="RefSeq" id="WP_126842671.1">
    <property type="nucleotide sequence ID" value="NZ_PIQH01000012.1"/>
</dbReference>
<evidence type="ECO:0000256" key="1">
    <source>
        <dbReference type="ARBA" id="ARBA00010641"/>
    </source>
</evidence>
<dbReference type="PROSITE" id="PS01063">
    <property type="entry name" value="SIGMA70_ECF"/>
    <property type="match status" value="1"/>
</dbReference>
<feature type="transmembrane region" description="Helical" evidence="7">
    <location>
        <begin position="508"/>
        <end position="527"/>
    </location>
</feature>
<feature type="transmembrane region" description="Helical" evidence="7">
    <location>
        <begin position="364"/>
        <end position="382"/>
    </location>
</feature>
<dbReference type="InterPro" id="IPR039425">
    <property type="entry name" value="RNA_pol_sigma-70-like"/>
</dbReference>
<dbReference type="Gene3D" id="1.10.1740.10">
    <property type="match status" value="1"/>
</dbReference>
<dbReference type="AlphaFoldDB" id="A0A432ZGG2"/>
<feature type="domain" description="RNA polymerase sigma factor 70 region 4 type 2" evidence="9">
    <location>
        <begin position="133"/>
        <end position="184"/>
    </location>
</feature>
<feature type="transmembrane region" description="Helical" evidence="7">
    <location>
        <begin position="278"/>
        <end position="299"/>
    </location>
</feature>
<dbReference type="GO" id="GO:0003677">
    <property type="term" value="F:DNA binding"/>
    <property type="evidence" value="ECO:0007669"/>
    <property type="project" value="UniProtKB-KW"/>
</dbReference>
<dbReference type="Pfam" id="PF04542">
    <property type="entry name" value="Sigma70_r2"/>
    <property type="match status" value="1"/>
</dbReference>
<proteinExistence type="inferred from homology"/>
<dbReference type="InterPro" id="IPR013249">
    <property type="entry name" value="RNA_pol_sigma70_r4_t2"/>
</dbReference>
<feature type="domain" description="RNA polymerase sigma-70 region 2" evidence="8">
    <location>
        <begin position="34"/>
        <end position="99"/>
    </location>
</feature>
<dbReference type="Pfam" id="PF08281">
    <property type="entry name" value="Sigma70_r4_2"/>
    <property type="match status" value="1"/>
</dbReference>
<keyword evidence="5 6" id="KW-0804">Transcription</keyword>
<dbReference type="InterPro" id="IPR014284">
    <property type="entry name" value="RNA_pol_sigma-70_dom"/>
</dbReference>
<dbReference type="CDD" id="cd06171">
    <property type="entry name" value="Sigma70_r4"/>
    <property type="match status" value="1"/>
</dbReference>
<keyword evidence="7" id="KW-0472">Membrane</keyword>
<evidence type="ECO:0000256" key="2">
    <source>
        <dbReference type="ARBA" id="ARBA00023015"/>
    </source>
</evidence>
<keyword evidence="7" id="KW-0812">Transmembrane</keyword>
<dbReference type="Gene3D" id="1.10.10.10">
    <property type="entry name" value="Winged helix-like DNA-binding domain superfamily/Winged helix DNA-binding domain"/>
    <property type="match status" value="1"/>
</dbReference>
<dbReference type="PANTHER" id="PTHR43133">
    <property type="entry name" value="RNA POLYMERASE ECF-TYPE SIGMA FACTO"/>
    <property type="match status" value="1"/>
</dbReference>
<feature type="transmembrane region" description="Helical" evidence="7">
    <location>
        <begin position="432"/>
        <end position="454"/>
    </location>
</feature>
<gene>
    <name evidence="10" type="ORF">CWI84_11175</name>
</gene>
<keyword evidence="3 6" id="KW-0731">Sigma factor</keyword>
<keyword evidence="4 6" id="KW-0238">DNA-binding</keyword>
<keyword evidence="2 6" id="KW-0805">Transcription regulation</keyword>
<evidence type="ECO:0000313" key="11">
    <source>
        <dbReference type="Proteomes" id="UP000287996"/>
    </source>
</evidence>
<dbReference type="InterPro" id="IPR013324">
    <property type="entry name" value="RNA_pol_sigma_r3/r4-like"/>
</dbReference>
<evidence type="ECO:0000256" key="3">
    <source>
        <dbReference type="ARBA" id="ARBA00023082"/>
    </source>
</evidence>
<dbReference type="NCBIfam" id="TIGR02937">
    <property type="entry name" value="sigma70-ECF"/>
    <property type="match status" value="1"/>
</dbReference>
<evidence type="ECO:0000256" key="4">
    <source>
        <dbReference type="ARBA" id="ARBA00023125"/>
    </source>
</evidence>
<reference evidence="10 11" key="1">
    <citation type="journal article" date="2011" name="Front. Microbiol.">
        <title>Genomic signatures of strain selection and enhancement in Bacillus atrophaeus var. globigii, a historical biowarfare simulant.</title>
        <authorList>
            <person name="Gibbons H.S."/>
            <person name="Broomall S.M."/>
            <person name="McNew L.A."/>
            <person name="Daligault H."/>
            <person name="Chapman C."/>
            <person name="Bruce D."/>
            <person name="Karavis M."/>
            <person name="Krepps M."/>
            <person name="McGregor P.A."/>
            <person name="Hong C."/>
            <person name="Park K.H."/>
            <person name="Akmal A."/>
            <person name="Feldman A."/>
            <person name="Lin J.S."/>
            <person name="Chang W.E."/>
            <person name="Higgs B.W."/>
            <person name="Demirev P."/>
            <person name="Lindquist J."/>
            <person name="Liem A."/>
            <person name="Fochler E."/>
            <person name="Read T.D."/>
            <person name="Tapia R."/>
            <person name="Johnson S."/>
            <person name="Bishop-Lilly K.A."/>
            <person name="Detter C."/>
            <person name="Han C."/>
            <person name="Sozhamannan S."/>
            <person name="Rosenzweig C.N."/>
            <person name="Skowronski E.W."/>
        </authorList>
    </citation>
    <scope>NUCLEOTIDE SEQUENCE [LARGE SCALE GENOMIC DNA]</scope>
    <source>
        <strain evidence="10 11">CC-PW-9</strain>
    </source>
</reference>
<evidence type="ECO:0000256" key="7">
    <source>
        <dbReference type="SAM" id="Phobius"/>
    </source>
</evidence>
<dbReference type="InterPro" id="IPR000838">
    <property type="entry name" value="RNA_pol_sigma70_ECF_CS"/>
</dbReference>
<dbReference type="PANTHER" id="PTHR43133:SF51">
    <property type="entry name" value="RNA POLYMERASE SIGMA FACTOR"/>
    <property type="match status" value="1"/>
</dbReference>
<evidence type="ECO:0000259" key="8">
    <source>
        <dbReference type="Pfam" id="PF04542"/>
    </source>
</evidence>
<evidence type="ECO:0000259" key="9">
    <source>
        <dbReference type="Pfam" id="PF08281"/>
    </source>
</evidence>
<dbReference type="InterPro" id="IPR013325">
    <property type="entry name" value="RNA_pol_sigma_r2"/>
</dbReference>
<name>A0A432ZGG2_9GAMM</name>
<dbReference type="EMBL" id="PIQH01000012">
    <property type="protein sequence ID" value="RUO76910.1"/>
    <property type="molecule type" value="Genomic_DNA"/>
</dbReference>
<dbReference type="InterPro" id="IPR036388">
    <property type="entry name" value="WH-like_DNA-bd_sf"/>
</dbReference>
<dbReference type="OrthoDB" id="5757196at2"/>
<dbReference type="GO" id="GO:0016987">
    <property type="term" value="F:sigma factor activity"/>
    <property type="evidence" value="ECO:0007669"/>
    <property type="project" value="UniProtKB-KW"/>
</dbReference>
<dbReference type="GO" id="GO:0006352">
    <property type="term" value="P:DNA-templated transcription initiation"/>
    <property type="evidence" value="ECO:0007669"/>
    <property type="project" value="InterPro"/>
</dbReference>
<comment type="similarity">
    <text evidence="1 6">Belongs to the sigma-70 factor family. ECF subfamily.</text>
</comment>
<sequence>MKLFNRAPQAIAMTDDALVTHAVKGDHEAFSIIVSRYQNLLCSLAYAAVGDVKHSEDIAQEVFVDAWKQLADLREPEKLKAWLCGILRFKISRHRRQHANHIVVDSETEPHQTTASDATLPDDAVIAQQQQSLLWAALQQLDPSYREPLVLFYRQEQSISDVAAALELSEDAIKQRLSRGRKLLHSAMLNMVENTLSRSKPGVVFTTTVLAATGMLSPSAKALSFGLGASKASSAIKATGLVTMLAAFSGLVSSFIGMKTGLIQSRTDAERRLVIRSVILFLGTAAVFVGLMFGFKFAAVSQPQAASSFTVLSQLSVIIFTVCYWLLSHRMFNAMRALRQHQRLSHPEAFSRAADQINAKQREYISAWRLFGVPLVHFQFAMPEHTDKPAVAWIAGGSHAYGLLFAWGGFAVAPICVGIVSFGIISIGAVGIGILGLGTVAIGVIAFGASAIGVKAYSSLSSLAWDSSVSGGFAIAKDAAIGPIAYAEHTNNSAAVAIARLELFQQHYLWLLALIAILVIIPALGYFHKVKRRLGTNAK</sequence>
<keyword evidence="11" id="KW-1185">Reference proteome</keyword>
<dbReference type="SUPFAM" id="SSF88946">
    <property type="entry name" value="Sigma2 domain of RNA polymerase sigma factors"/>
    <property type="match status" value="1"/>
</dbReference>
<evidence type="ECO:0000256" key="5">
    <source>
        <dbReference type="ARBA" id="ARBA00023163"/>
    </source>
</evidence>
<feature type="transmembrane region" description="Helical" evidence="7">
    <location>
        <begin position="305"/>
        <end position="327"/>
    </location>
</feature>
<dbReference type="SUPFAM" id="SSF88659">
    <property type="entry name" value="Sigma3 and sigma4 domains of RNA polymerase sigma factors"/>
    <property type="match status" value="1"/>
</dbReference>
<feature type="transmembrane region" description="Helical" evidence="7">
    <location>
        <begin position="402"/>
        <end position="425"/>
    </location>
</feature>
<keyword evidence="7" id="KW-1133">Transmembrane helix</keyword>
<evidence type="ECO:0000256" key="6">
    <source>
        <dbReference type="RuleBase" id="RU000716"/>
    </source>
</evidence>
<protein>
    <recommendedName>
        <fullName evidence="6">RNA polymerase sigma factor</fullName>
    </recommendedName>
</protein>
<accession>A0A432ZGG2</accession>
<feature type="transmembrane region" description="Helical" evidence="7">
    <location>
        <begin position="238"/>
        <end position="257"/>
    </location>
</feature>
<dbReference type="InterPro" id="IPR007627">
    <property type="entry name" value="RNA_pol_sigma70_r2"/>
</dbReference>